<evidence type="ECO:0000313" key="2">
    <source>
        <dbReference type="Proteomes" id="UP000887566"/>
    </source>
</evidence>
<feature type="region of interest" description="Disordered" evidence="1">
    <location>
        <begin position="36"/>
        <end position="59"/>
    </location>
</feature>
<evidence type="ECO:0000256" key="1">
    <source>
        <dbReference type="SAM" id="MobiDB-lite"/>
    </source>
</evidence>
<feature type="compositionally biased region" description="Basic and acidic residues" evidence="1">
    <location>
        <begin position="44"/>
        <end position="58"/>
    </location>
</feature>
<proteinExistence type="predicted"/>
<accession>A0A914XS39</accession>
<evidence type="ECO:0000313" key="3">
    <source>
        <dbReference type="WBParaSite" id="PSAMB.scaffold92size81367.g1770.t1"/>
    </source>
</evidence>
<dbReference type="WBParaSite" id="PSAMB.scaffold92size81367.g1770.t1">
    <property type="protein sequence ID" value="PSAMB.scaffold92size81367.g1770.t1"/>
    <property type="gene ID" value="PSAMB.scaffold92size81367.g1770"/>
</dbReference>
<sequence length="108" mass="11926">MDACRRGADDPAKQLRLIVAISVADLRPPLPSAVVHQLASGGGRQHERTNQRDDHKAQSESAIAISLTSSKCTTNVALEGAATTDDWTFKYRHRTRLRSSKRRPTGQY</sequence>
<keyword evidence="2" id="KW-1185">Reference proteome</keyword>
<reference evidence="3" key="1">
    <citation type="submission" date="2022-11" db="UniProtKB">
        <authorList>
            <consortium name="WormBaseParasite"/>
        </authorList>
    </citation>
    <scope>IDENTIFICATION</scope>
</reference>
<name>A0A914XS39_9BILA</name>
<dbReference type="Proteomes" id="UP000887566">
    <property type="component" value="Unplaced"/>
</dbReference>
<protein>
    <submittedName>
        <fullName evidence="3">Uncharacterized protein</fullName>
    </submittedName>
</protein>
<organism evidence="2 3">
    <name type="scientific">Plectus sambesii</name>
    <dbReference type="NCBI Taxonomy" id="2011161"/>
    <lineage>
        <taxon>Eukaryota</taxon>
        <taxon>Metazoa</taxon>
        <taxon>Ecdysozoa</taxon>
        <taxon>Nematoda</taxon>
        <taxon>Chromadorea</taxon>
        <taxon>Plectida</taxon>
        <taxon>Plectina</taxon>
        <taxon>Plectoidea</taxon>
        <taxon>Plectidae</taxon>
        <taxon>Plectus</taxon>
    </lineage>
</organism>
<dbReference type="AlphaFoldDB" id="A0A914XS39"/>